<dbReference type="PANTHER" id="PTHR47505">
    <property type="entry name" value="DNA UTILIZATION PROTEIN YHGH"/>
    <property type="match status" value="1"/>
</dbReference>
<dbReference type="Pfam" id="PF00156">
    <property type="entry name" value="Pribosyltran"/>
    <property type="match status" value="1"/>
</dbReference>
<dbReference type="InterPro" id="IPR000836">
    <property type="entry name" value="PRTase_dom"/>
</dbReference>
<protein>
    <submittedName>
        <fullName evidence="3">Phosphoribosyl transferase domain-containing protein</fullName>
    </submittedName>
</protein>
<dbReference type="CDD" id="cd06223">
    <property type="entry name" value="PRTases_typeI"/>
    <property type="match status" value="1"/>
</dbReference>
<dbReference type="Gene3D" id="3.40.50.2020">
    <property type="match status" value="1"/>
</dbReference>
<dbReference type="GO" id="GO:0016740">
    <property type="term" value="F:transferase activity"/>
    <property type="evidence" value="ECO:0007669"/>
    <property type="project" value="UniProtKB-KW"/>
</dbReference>
<keyword evidence="4" id="KW-1185">Reference proteome</keyword>
<name>A0A1I1D0W8_BREAD</name>
<dbReference type="InterPro" id="IPR029057">
    <property type="entry name" value="PRTase-like"/>
</dbReference>
<dbReference type="SUPFAM" id="SSF53271">
    <property type="entry name" value="PRTase-like"/>
    <property type="match status" value="1"/>
</dbReference>
<evidence type="ECO:0000256" key="1">
    <source>
        <dbReference type="ARBA" id="ARBA00008007"/>
    </source>
</evidence>
<organism evidence="3 4">
    <name type="scientific">Brevinema andersonii</name>
    <dbReference type="NCBI Taxonomy" id="34097"/>
    <lineage>
        <taxon>Bacteria</taxon>
        <taxon>Pseudomonadati</taxon>
        <taxon>Spirochaetota</taxon>
        <taxon>Spirochaetia</taxon>
        <taxon>Brevinematales</taxon>
        <taxon>Brevinemataceae</taxon>
        <taxon>Brevinema</taxon>
    </lineage>
</organism>
<dbReference type="InterPro" id="IPR051910">
    <property type="entry name" value="ComF/GntX_DNA_util-trans"/>
</dbReference>
<dbReference type="Proteomes" id="UP000240042">
    <property type="component" value="Unassembled WGS sequence"/>
</dbReference>
<proteinExistence type="inferred from homology"/>
<dbReference type="AlphaFoldDB" id="A0A1I1D0W8"/>
<feature type="domain" description="Phosphoribosyltransferase" evidence="2">
    <location>
        <begin position="185"/>
        <end position="222"/>
    </location>
</feature>
<dbReference type="EMBL" id="FOKY01000001">
    <property type="protein sequence ID" value="SFB68575.1"/>
    <property type="molecule type" value="Genomic_DNA"/>
</dbReference>
<gene>
    <name evidence="3" type="ORF">SAMN02745150_00191</name>
</gene>
<keyword evidence="3" id="KW-0808">Transferase</keyword>
<sequence>MIKKLIHYFLKNPCLNCGSKQTFPYFHICGSCANDLKPVRNTPYICSICHSFKGISGTKCYNCKNLQIYWDSLESCFWYKDFVIKELVHAFKFQGYRTAEYDLVRILAKFLTPYQGREAVIIPCSRTTYWNLGFNPVKQILKHFNIKAVEWSVKTDPSIAQKNLSGKERKSRRDFLKLNTKNIPNEVLLIDDIITTGSTVNEAARLLKNAGAQKVNILAFFRN</sequence>
<dbReference type="PANTHER" id="PTHR47505:SF1">
    <property type="entry name" value="DNA UTILIZATION PROTEIN YHGH"/>
    <property type="match status" value="1"/>
</dbReference>
<comment type="similarity">
    <text evidence="1">Belongs to the ComF/GntX family.</text>
</comment>
<accession>A0A1I1D0W8</accession>
<reference evidence="4" key="1">
    <citation type="submission" date="2016-10" db="EMBL/GenBank/DDBJ databases">
        <authorList>
            <person name="Varghese N."/>
            <person name="Submissions S."/>
        </authorList>
    </citation>
    <scope>NUCLEOTIDE SEQUENCE [LARGE SCALE GENOMIC DNA]</scope>
    <source>
        <strain evidence="4">ATCC 43811</strain>
    </source>
</reference>
<dbReference type="STRING" id="34097.SAMN02745150_00191"/>
<evidence type="ECO:0000313" key="4">
    <source>
        <dbReference type="Proteomes" id="UP000240042"/>
    </source>
</evidence>
<evidence type="ECO:0000259" key="2">
    <source>
        <dbReference type="Pfam" id="PF00156"/>
    </source>
</evidence>
<evidence type="ECO:0000313" key="3">
    <source>
        <dbReference type="EMBL" id="SFB68575.1"/>
    </source>
</evidence>